<organism evidence="1">
    <name type="scientific">Arundo donax</name>
    <name type="common">Giant reed</name>
    <name type="synonym">Donax arundinaceus</name>
    <dbReference type="NCBI Taxonomy" id="35708"/>
    <lineage>
        <taxon>Eukaryota</taxon>
        <taxon>Viridiplantae</taxon>
        <taxon>Streptophyta</taxon>
        <taxon>Embryophyta</taxon>
        <taxon>Tracheophyta</taxon>
        <taxon>Spermatophyta</taxon>
        <taxon>Magnoliopsida</taxon>
        <taxon>Liliopsida</taxon>
        <taxon>Poales</taxon>
        <taxon>Poaceae</taxon>
        <taxon>PACMAD clade</taxon>
        <taxon>Arundinoideae</taxon>
        <taxon>Arundineae</taxon>
        <taxon>Arundo</taxon>
    </lineage>
</organism>
<protein>
    <submittedName>
        <fullName evidence="1">Uncharacterized protein</fullName>
    </submittedName>
</protein>
<name>A0A0A9FI36_ARUDO</name>
<dbReference type="AlphaFoldDB" id="A0A0A9FI36"/>
<dbReference type="EMBL" id="GBRH01185899">
    <property type="protein sequence ID" value="JAE11997.1"/>
    <property type="molecule type" value="Transcribed_RNA"/>
</dbReference>
<sequence>MYENKMASWCTRVPNIELQVDVHLDASFGTTFVLNKRRVSWMVDLGLMYIDLWQ</sequence>
<accession>A0A0A9FI36</accession>
<reference evidence="1" key="2">
    <citation type="journal article" date="2015" name="Data Brief">
        <title>Shoot transcriptome of the giant reed, Arundo donax.</title>
        <authorList>
            <person name="Barrero R.A."/>
            <person name="Guerrero F.D."/>
            <person name="Moolhuijzen P."/>
            <person name="Goolsby J.A."/>
            <person name="Tidwell J."/>
            <person name="Bellgard S.E."/>
            <person name="Bellgard M.I."/>
        </authorList>
    </citation>
    <scope>NUCLEOTIDE SEQUENCE</scope>
    <source>
        <tissue evidence="1">Shoot tissue taken approximately 20 cm above the soil surface</tissue>
    </source>
</reference>
<proteinExistence type="predicted"/>
<evidence type="ECO:0000313" key="1">
    <source>
        <dbReference type="EMBL" id="JAE11997.1"/>
    </source>
</evidence>
<reference evidence="1" key="1">
    <citation type="submission" date="2014-09" db="EMBL/GenBank/DDBJ databases">
        <authorList>
            <person name="Magalhaes I.L.F."/>
            <person name="Oliveira U."/>
            <person name="Santos F.R."/>
            <person name="Vidigal T.H.D.A."/>
            <person name="Brescovit A.D."/>
            <person name="Santos A.J."/>
        </authorList>
    </citation>
    <scope>NUCLEOTIDE SEQUENCE</scope>
    <source>
        <tissue evidence="1">Shoot tissue taken approximately 20 cm above the soil surface</tissue>
    </source>
</reference>